<dbReference type="GO" id="GO:0008234">
    <property type="term" value="F:cysteine-type peptidase activity"/>
    <property type="evidence" value="ECO:0007669"/>
    <property type="project" value="UniProtKB-KW"/>
</dbReference>
<comment type="caution">
    <text evidence="16">The sequence shown here is derived from an EMBL/GenBank/DDBJ whole genome shotgun (WGS) entry which is preliminary data.</text>
</comment>
<evidence type="ECO:0000256" key="3">
    <source>
        <dbReference type="ARBA" id="ARBA00022475"/>
    </source>
</evidence>
<evidence type="ECO:0000256" key="4">
    <source>
        <dbReference type="ARBA" id="ARBA00022692"/>
    </source>
</evidence>
<keyword evidence="7" id="KW-0788">Thiol protease</keyword>
<dbReference type="OrthoDB" id="9762778at2"/>
<proteinExistence type="predicted"/>
<keyword evidence="7" id="KW-0645">Protease</keyword>
<dbReference type="Gene3D" id="3.40.50.300">
    <property type="entry name" value="P-loop containing nucleotide triphosphate hydrolases"/>
    <property type="match status" value="1"/>
</dbReference>
<dbReference type="GO" id="GO:0006508">
    <property type="term" value="P:proteolysis"/>
    <property type="evidence" value="ECO:0007669"/>
    <property type="project" value="InterPro"/>
</dbReference>
<dbReference type="PROSITE" id="PS50893">
    <property type="entry name" value="ABC_TRANSPORTER_2"/>
    <property type="match status" value="1"/>
</dbReference>
<dbReference type="InterPro" id="IPR027417">
    <property type="entry name" value="P-loop_NTPase"/>
</dbReference>
<feature type="compositionally biased region" description="Basic and acidic residues" evidence="11">
    <location>
        <begin position="1"/>
        <end position="17"/>
    </location>
</feature>
<evidence type="ECO:0000256" key="7">
    <source>
        <dbReference type="ARBA" id="ARBA00022807"/>
    </source>
</evidence>
<evidence type="ECO:0000256" key="6">
    <source>
        <dbReference type="ARBA" id="ARBA00022801"/>
    </source>
</evidence>
<dbReference type="InterPro" id="IPR003439">
    <property type="entry name" value="ABC_transporter-like_ATP-bd"/>
</dbReference>
<dbReference type="GO" id="GO:0005524">
    <property type="term" value="F:ATP binding"/>
    <property type="evidence" value="ECO:0007669"/>
    <property type="project" value="UniProtKB-KW"/>
</dbReference>
<keyword evidence="9 12" id="KW-1133">Transmembrane helix</keyword>
<dbReference type="InterPro" id="IPR003593">
    <property type="entry name" value="AAA+_ATPase"/>
</dbReference>
<dbReference type="InterPro" id="IPR039421">
    <property type="entry name" value="Type_1_exporter"/>
</dbReference>
<evidence type="ECO:0000256" key="1">
    <source>
        <dbReference type="ARBA" id="ARBA00004651"/>
    </source>
</evidence>
<dbReference type="SUPFAM" id="SSF90123">
    <property type="entry name" value="ABC transporter transmembrane region"/>
    <property type="match status" value="1"/>
</dbReference>
<gene>
    <name evidence="16" type="ORF">EI42_01316</name>
</gene>
<dbReference type="GO" id="GO:0005886">
    <property type="term" value="C:plasma membrane"/>
    <property type="evidence" value="ECO:0007669"/>
    <property type="project" value="UniProtKB-SubCell"/>
</dbReference>
<keyword evidence="17" id="KW-1185">Reference proteome</keyword>
<dbReference type="PROSITE" id="PS50990">
    <property type="entry name" value="PEPTIDASE_C39"/>
    <property type="match status" value="1"/>
</dbReference>
<feature type="domain" description="ABC transmembrane type-1" evidence="14">
    <location>
        <begin position="205"/>
        <end position="484"/>
    </location>
</feature>
<dbReference type="PANTHER" id="PTHR43394:SF1">
    <property type="entry name" value="ATP-BINDING CASSETTE SUB-FAMILY B MEMBER 10, MITOCHONDRIAL"/>
    <property type="match status" value="1"/>
</dbReference>
<feature type="region of interest" description="Disordered" evidence="11">
    <location>
        <begin position="1"/>
        <end position="25"/>
    </location>
</feature>
<dbReference type="Pfam" id="PF00664">
    <property type="entry name" value="ABC_membrane"/>
    <property type="match status" value="1"/>
</dbReference>
<dbReference type="InterPro" id="IPR011527">
    <property type="entry name" value="ABC1_TM_dom"/>
</dbReference>
<dbReference type="RefSeq" id="WP_111320060.1">
    <property type="nucleotide sequence ID" value="NZ_BIFX01000001.1"/>
</dbReference>
<feature type="transmembrane region" description="Helical" evidence="12">
    <location>
        <begin position="239"/>
        <end position="267"/>
    </location>
</feature>
<dbReference type="InterPro" id="IPR036640">
    <property type="entry name" value="ABC1_TM_sf"/>
</dbReference>
<evidence type="ECO:0000259" key="13">
    <source>
        <dbReference type="PROSITE" id="PS50893"/>
    </source>
</evidence>
<dbReference type="PROSITE" id="PS00211">
    <property type="entry name" value="ABC_TRANSPORTER_1"/>
    <property type="match status" value="1"/>
</dbReference>
<evidence type="ECO:0000256" key="11">
    <source>
        <dbReference type="SAM" id="MobiDB-lite"/>
    </source>
</evidence>
<reference evidence="16 17" key="1">
    <citation type="submission" date="2018-06" db="EMBL/GenBank/DDBJ databases">
        <title>Genomic Encyclopedia of Archaeal and Bacterial Type Strains, Phase II (KMG-II): from individual species to whole genera.</title>
        <authorList>
            <person name="Goeker M."/>
        </authorList>
    </citation>
    <scope>NUCLEOTIDE SEQUENCE [LARGE SCALE GENOMIC DNA]</scope>
    <source>
        <strain evidence="16 17">ATCC BAA-1881</strain>
    </source>
</reference>
<feature type="transmembrane region" description="Helical" evidence="12">
    <location>
        <begin position="198"/>
        <end position="219"/>
    </location>
</feature>
<dbReference type="FunFam" id="3.40.50.300:FF:000299">
    <property type="entry name" value="ABC transporter ATP-binding protein/permease"/>
    <property type="match status" value="1"/>
</dbReference>
<evidence type="ECO:0000256" key="2">
    <source>
        <dbReference type="ARBA" id="ARBA00022448"/>
    </source>
</evidence>
<keyword evidence="8" id="KW-0067">ATP-binding</keyword>
<keyword evidence="4 12" id="KW-0812">Transmembrane</keyword>
<dbReference type="AlphaFoldDB" id="A0A326UCX4"/>
<dbReference type="InterPro" id="IPR005074">
    <property type="entry name" value="Peptidase_C39"/>
</dbReference>
<keyword evidence="2" id="KW-0813">Transport</keyword>
<sequence>MRKVDQEQATRGDEGSKQARLPVEQQKGIQHALRTFSGKLPFRRRVPEILQLSTVECGAACLAMILSYYGRKTSVMEIRERCGIGRGGASAHTLVKAAQSYNLRVRALSLQKSDFRYLPLPAIVHWNFNHFLVLERWTPRYVDVVDPAVGRSRMTQEEFDEGFTGVVLLLEPGVHFDRTPGVGQIKLRSYIANLARKAPGMLVQVLLASFLVQVLGLSVPALTKLMVDRVIPLQQQSVMVWMAAGILVLFLAQLVTTTLRALVLVYLQARVDIQMMVGFFEHLLQLPLRFFQQRSSGDIIARLNSNTVVRDTLSKQLISTILDGSMVTGYLFILFWQSPIFGVLGLGIGALQMLIFMLTRRRLHYLSSCELAAQGKTYGYAAETLTGIESLKAAGAEQQALQRWSNSFFQELNASIRRNLLSSVSEMVRSLTTTLAPLALLWTGTMLVLHGSMQVGTMLALNSLTVAFLTPLSSLMVSGQTIQLVYSHLERIADVMREKPEQDEQEVFLPPKLSGRVTLQHVSFRYDVASEDVLKDINLEIQPGQTVAIVGRTGSGKSTFGKLLLGLYQPTKGEILYDGIPLQRMNYQAVRAQFGAVMQDAVIFSGSVRQNISFNNPDMNMDQVVWAAHLAALHEDIVNLPMGYETPVAEGGSVLSGGQRQRLAIARALAHQPALLLLDEATSSLDVGTERRVARNISKLPCTKFIIAHRLSTVKDADIILVLERGRIMEYGTHNELLQRGGVYTRLIRHQLATGEIMEDTGRGMLGDQGGDTFREV</sequence>
<evidence type="ECO:0000256" key="8">
    <source>
        <dbReference type="ARBA" id="ARBA00022840"/>
    </source>
</evidence>
<comment type="subcellular location">
    <subcellularLocation>
        <location evidence="1">Cell membrane</location>
        <topology evidence="1">Multi-pass membrane protein</topology>
    </subcellularLocation>
</comment>
<evidence type="ECO:0000259" key="14">
    <source>
        <dbReference type="PROSITE" id="PS50929"/>
    </source>
</evidence>
<dbReference type="GO" id="GO:0016887">
    <property type="term" value="F:ATP hydrolysis activity"/>
    <property type="evidence" value="ECO:0007669"/>
    <property type="project" value="InterPro"/>
</dbReference>
<feature type="transmembrane region" description="Helical" evidence="12">
    <location>
        <begin position="340"/>
        <end position="358"/>
    </location>
</feature>
<keyword evidence="6" id="KW-0378">Hydrolase</keyword>
<feature type="domain" description="Peptidase C39" evidence="15">
    <location>
        <begin position="51"/>
        <end position="170"/>
    </location>
</feature>
<dbReference type="SUPFAM" id="SSF52540">
    <property type="entry name" value="P-loop containing nucleoside triphosphate hydrolases"/>
    <property type="match status" value="1"/>
</dbReference>
<protein>
    <submittedName>
        <fullName evidence="16">ABC-type bacteriocin/lantibiotic exporter with double-glycine peptidase domain</fullName>
    </submittedName>
</protein>
<evidence type="ECO:0000256" key="10">
    <source>
        <dbReference type="ARBA" id="ARBA00023136"/>
    </source>
</evidence>
<dbReference type="InterPro" id="IPR017871">
    <property type="entry name" value="ABC_transporter-like_CS"/>
</dbReference>
<keyword evidence="10 12" id="KW-0472">Membrane</keyword>
<keyword evidence="3" id="KW-1003">Cell membrane</keyword>
<accession>A0A326UCX4</accession>
<evidence type="ECO:0000256" key="12">
    <source>
        <dbReference type="SAM" id="Phobius"/>
    </source>
</evidence>
<dbReference type="SMART" id="SM00382">
    <property type="entry name" value="AAA"/>
    <property type="match status" value="1"/>
</dbReference>
<dbReference type="Proteomes" id="UP000248806">
    <property type="component" value="Unassembled WGS sequence"/>
</dbReference>
<dbReference type="CDD" id="cd18779">
    <property type="entry name" value="ABC_6TM_T1SS_like"/>
    <property type="match status" value="1"/>
</dbReference>
<keyword evidence="5" id="KW-0547">Nucleotide-binding</keyword>
<name>A0A326UCX4_THEHA</name>
<dbReference type="Gene3D" id="3.90.70.10">
    <property type="entry name" value="Cysteine proteinases"/>
    <property type="match status" value="1"/>
</dbReference>
<evidence type="ECO:0000313" key="17">
    <source>
        <dbReference type="Proteomes" id="UP000248806"/>
    </source>
</evidence>
<dbReference type="GO" id="GO:0015421">
    <property type="term" value="F:ABC-type oligopeptide transporter activity"/>
    <property type="evidence" value="ECO:0007669"/>
    <property type="project" value="TreeGrafter"/>
</dbReference>
<dbReference type="Pfam" id="PF03412">
    <property type="entry name" value="Peptidase_C39"/>
    <property type="match status" value="1"/>
</dbReference>
<organism evidence="16 17">
    <name type="scientific">Thermosporothrix hazakensis</name>
    <dbReference type="NCBI Taxonomy" id="644383"/>
    <lineage>
        <taxon>Bacteria</taxon>
        <taxon>Bacillati</taxon>
        <taxon>Chloroflexota</taxon>
        <taxon>Ktedonobacteria</taxon>
        <taxon>Ktedonobacterales</taxon>
        <taxon>Thermosporotrichaceae</taxon>
        <taxon>Thermosporothrix</taxon>
    </lineage>
</organism>
<dbReference type="EMBL" id="QKUF01000002">
    <property type="protein sequence ID" value="PZW34479.1"/>
    <property type="molecule type" value="Genomic_DNA"/>
</dbReference>
<dbReference type="Pfam" id="PF00005">
    <property type="entry name" value="ABC_tran"/>
    <property type="match status" value="1"/>
</dbReference>
<evidence type="ECO:0000259" key="15">
    <source>
        <dbReference type="PROSITE" id="PS50990"/>
    </source>
</evidence>
<evidence type="ECO:0000313" key="16">
    <source>
        <dbReference type="EMBL" id="PZW34479.1"/>
    </source>
</evidence>
<dbReference type="Gene3D" id="1.20.1560.10">
    <property type="entry name" value="ABC transporter type 1, transmembrane domain"/>
    <property type="match status" value="1"/>
</dbReference>
<evidence type="ECO:0000256" key="9">
    <source>
        <dbReference type="ARBA" id="ARBA00022989"/>
    </source>
</evidence>
<evidence type="ECO:0000256" key="5">
    <source>
        <dbReference type="ARBA" id="ARBA00022741"/>
    </source>
</evidence>
<feature type="domain" description="ABC transporter" evidence="13">
    <location>
        <begin position="517"/>
        <end position="750"/>
    </location>
</feature>
<dbReference type="PROSITE" id="PS50929">
    <property type="entry name" value="ABC_TM1F"/>
    <property type="match status" value="1"/>
</dbReference>
<dbReference type="PANTHER" id="PTHR43394">
    <property type="entry name" value="ATP-DEPENDENT PERMEASE MDL1, MITOCHONDRIAL"/>
    <property type="match status" value="1"/>
</dbReference>